<dbReference type="OrthoDB" id="976029at2"/>
<dbReference type="RefSeq" id="WP_121935624.1">
    <property type="nucleotide sequence ID" value="NZ_RDOJ01000024.1"/>
</dbReference>
<dbReference type="InterPro" id="IPR011856">
    <property type="entry name" value="tRNA_endonuc-like_dom_sf"/>
</dbReference>
<dbReference type="GO" id="GO:0003676">
    <property type="term" value="F:nucleic acid binding"/>
    <property type="evidence" value="ECO:0007669"/>
    <property type="project" value="InterPro"/>
</dbReference>
<gene>
    <name evidence="1" type="ORF">EAH69_12890</name>
</gene>
<evidence type="ECO:0000313" key="1">
    <source>
        <dbReference type="EMBL" id="RLZ06585.1"/>
    </source>
</evidence>
<comment type="caution">
    <text evidence="1">The sequence shown here is derived from an EMBL/GenBank/DDBJ whole genome shotgun (WGS) entry which is preliminary data.</text>
</comment>
<dbReference type="AlphaFoldDB" id="A0A3L9M0S7"/>
<dbReference type="EMBL" id="RDOJ01000024">
    <property type="protein sequence ID" value="RLZ06585.1"/>
    <property type="molecule type" value="Genomic_DNA"/>
</dbReference>
<proteinExistence type="predicted"/>
<keyword evidence="2" id="KW-1185">Reference proteome</keyword>
<organism evidence="1 2">
    <name type="scientific">Faecalibacter macacae</name>
    <dbReference type="NCBI Taxonomy" id="1859289"/>
    <lineage>
        <taxon>Bacteria</taxon>
        <taxon>Pseudomonadati</taxon>
        <taxon>Bacteroidota</taxon>
        <taxon>Flavobacteriia</taxon>
        <taxon>Flavobacteriales</taxon>
        <taxon>Weeksellaceae</taxon>
        <taxon>Faecalibacter</taxon>
    </lineage>
</organism>
<sequence length="66" mass="7657">MIIINGSAIKEIEVSEKTLQENIIKNFEKIFPNYKLLNSEYKLTGDVRKFGISGRIDIFAYNIIDF</sequence>
<protein>
    <submittedName>
        <fullName evidence="1">Uncharacterized protein</fullName>
    </submittedName>
</protein>
<dbReference type="Gene3D" id="3.40.1350.10">
    <property type="match status" value="1"/>
</dbReference>
<name>A0A3L9M0S7_9FLAO</name>
<reference evidence="1 2" key="1">
    <citation type="submission" date="2018-10" db="EMBL/GenBank/DDBJ databases">
        <authorList>
            <person name="Chen X."/>
        </authorList>
    </citation>
    <scope>NUCLEOTIDE SEQUENCE [LARGE SCALE GENOMIC DNA]</scope>
    <source>
        <strain evidence="1 2">YIM 102668</strain>
    </source>
</reference>
<dbReference type="Proteomes" id="UP000275348">
    <property type="component" value="Unassembled WGS sequence"/>
</dbReference>
<evidence type="ECO:0000313" key="2">
    <source>
        <dbReference type="Proteomes" id="UP000275348"/>
    </source>
</evidence>
<accession>A0A3L9M0S7</accession>